<feature type="transmembrane region" description="Helical" evidence="1">
    <location>
        <begin position="41"/>
        <end position="58"/>
    </location>
</feature>
<dbReference type="Pfam" id="PF20177">
    <property type="entry name" value="DUF6542"/>
    <property type="match status" value="1"/>
</dbReference>
<keyword evidence="1" id="KW-0812">Transmembrane</keyword>
<protein>
    <recommendedName>
        <fullName evidence="2">DUF6542 domain-containing protein</fullName>
    </recommendedName>
</protein>
<dbReference type="EMBL" id="CP015079">
    <property type="protein sequence ID" value="ANH38499.1"/>
    <property type="molecule type" value="Genomic_DNA"/>
</dbReference>
<dbReference type="InterPro" id="IPR046672">
    <property type="entry name" value="DUF6542"/>
</dbReference>
<feature type="transmembrane region" description="Helical" evidence="1">
    <location>
        <begin position="104"/>
        <end position="124"/>
    </location>
</feature>
<reference evidence="3 4" key="1">
    <citation type="submission" date="2016-03" db="EMBL/GenBank/DDBJ databases">
        <title>Complete genome sequence of a soil Actinobacterium, Nocardioides dokdonensis FR1436.</title>
        <authorList>
            <person name="Kwon S.-K."/>
            <person name="Kim K."/>
            <person name="Kim J.F."/>
        </authorList>
    </citation>
    <scope>NUCLEOTIDE SEQUENCE [LARGE SCALE GENOMIC DNA]</scope>
    <source>
        <strain evidence="3 4">FR1436</strain>
    </source>
</reference>
<dbReference type="STRING" id="1300347.I601_2071"/>
<sequence length="166" mass="17260">MTARTLWEEGSDPGWQVVALGLALTLSAVALDSLVSPGLGWLYDVAFVLICVACALLVRPRDFFTVGVLPPLLMLVALVLLGATSPGSIARAQDGPVQAVVSGLADHALALVLGYALALGCLVVRDRVARAHGRGAAIAWPTRSARRRPIRTAAPRAPGPTSPRPS</sequence>
<dbReference type="Proteomes" id="UP000077868">
    <property type="component" value="Chromosome"/>
</dbReference>
<feature type="transmembrane region" description="Helical" evidence="1">
    <location>
        <begin position="63"/>
        <end position="84"/>
    </location>
</feature>
<evidence type="ECO:0000259" key="2">
    <source>
        <dbReference type="Pfam" id="PF20177"/>
    </source>
</evidence>
<dbReference type="AlphaFoldDB" id="A0A1A9GJN4"/>
<accession>A0A1A9GJN4</accession>
<organism evidence="3 4">
    <name type="scientific">Nocardioides dokdonensis FR1436</name>
    <dbReference type="NCBI Taxonomy" id="1300347"/>
    <lineage>
        <taxon>Bacteria</taxon>
        <taxon>Bacillati</taxon>
        <taxon>Actinomycetota</taxon>
        <taxon>Actinomycetes</taxon>
        <taxon>Propionibacteriales</taxon>
        <taxon>Nocardioidaceae</taxon>
        <taxon>Nocardioides</taxon>
    </lineage>
</organism>
<keyword evidence="4" id="KW-1185">Reference proteome</keyword>
<gene>
    <name evidence="3" type="ORF">I601_2071</name>
</gene>
<keyword evidence="1" id="KW-1133">Transmembrane helix</keyword>
<dbReference type="KEGG" id="ndk:I601_2071"/>
<evidence type="ECO:0000313" key="4">
    <source>
        <dbReference type="Proteomes" id="UP000077868"/>
    </source>
</evidence>
<keyword evidence="1" id="KW-0472">Membrane</keyword>
<evidence type="ECO:0000256" key="1">
    <source>
        <dbReference type="SAM" id="Phobius"/>
    </source>
</evidence>
<proteinExistence type="predicted"/>
<feature type="domain" description="DUF6542" evidence="2">
    <location>
        <begin position="13"/>
        <end position="125"/>
    </location>
</feature>
<name>A0A1A9GJN4_9ACTN</name>
<evidence type="ECO:0000313" key="3">
    <source>
        <dbReference type="EMBL" id="ANH38499.1"/>
    </source>
</evidence>
<feature type="transmembrane region" description="Helical" evidence="1">
    <location>
        <begin position="14"/>
        <end position="35"/>
    </location>
</feature>
<dbReference type="RefSeq" id="WP_068109030.1">
    <property type="nucleotide sequence ID" value="NZ_CP015079.1"/>
</dbReference>